<organism evidence="4 5">
    <name type="scientific">Candidatus Pseudobacter hemicellulosilyticus</name>
    <dbReference type="NCBI Taxonomy" id="3121375"/>
    <lineage>
        <taxon>Bacteria</taxon>
        <taxon>Pseudomonadati</taxon>
        <taxon>Bacteroidota</taxon>
        <taxon>Chitinophagia</taxon>
        <taxon>Chitinophagales</taxon>
        <taxon>Chitinophagaceae</taxon>
        <taxon>Pseudobacter</taxon>
    </lineage>
</organism>
<evidence type="ECO:0000256" key="1">
    <source>
        <dbReference type="ARBA" id="ARBA00022553"/>
    </source>
</evidence>
<gene>
    <name evidence="4" type="ORF">P0Y53_01885</name>
</gene>
<accession>A0AAJ5WT79</accession>
<evidence type="ECO:0000256" key="2">
    <source>
        <dbReference type="PROSITE-ProRule" id="PRU00169"/>
    </source>
</evidence>
<evidence type="ECO:0000313" key="4">
    <source>
        <dbReference type="EMBL" id="WEK36237.1"/>
    </source>
</evidence>
<dbReference type="InterPro" id="IPR011006">
    <property type="entry name" value="CheY-like_superfamily"/>
</dbReference>
<dbReference type="EMBL" id="CP119311">
    <property type="protein sequence ID" value="WEK36237.1"/>
    <property type="molecule type" value="Genomic_DNA"/>
</dbReference>
<dbReference type="InterPro" id="IPR050595">
    <property type="entry name" value="Bact_response_regulator"/>
</dbReference>
<name>A0AAJ5WT79_9BACT</name>
<feature type="domain" description="Response regulatory" evidence="3">
    <location>
        <begin position="4"/>
        <end position="120"/>
    </location>
</feature>
<evidence type="ECO:0000259" key="3">
    <source>
        <dbReference type="PROSITE" id="PS50110"/>
    </source>
</evidence>
<protein>
    <submittedName>
        <fullName evidence="4">Response regulator</fullName>
    </submittedName>
</protein>
<sequence>MKKLVLAIDDSKAIRFLLQTVLGKDYQVVTAPDGCSAMYWLSKRNLPDLIIVDPQLPDMQDWELIEQLSSSGIYRDIPLVVLSSLEKEQVAAQCLEFGVADHFTKPFNPVDLMASVSRVLNNSQLAAAPVAHAS</sequence>
<feature type="modified residue" description="4-aspartylphosphate" evidence="2">
    <location>
        <position position="53"/>
    </location>
</feature>
<dbReference type="PROSITE" id="PS50110">
    <property type="entry name" value="RESPONSE_REGULATORY"/>
    <property type="match status" value="1"/>
</dbReference>
<dbReference type="Proteomes" id="UP001220610">
    <property type="component" value="Chromosome"/>
</dbReference>
<dbReference type="PANTHER" id="PTHR44591">
    <property type="entry name" value="STRESS RESPONSE REGULATOR PROTEIN 1"/>
    <property type="match status" value="1"/>
</dbReference>
<dbReference type="InterPro" id="IPR001789">
    <property type="entry name" value="Sig_transdc_resp-reg_receiver"/>
</dbReference>
<proteinExistence type="predicted"/>
<dbReference type="AlphaFoldDB" id="A0AAJ5WT79"/>
<reference evidence="4" key="1">
    <citation type="submission" date="2023-03" db="EMBL/GenBank/DDBJ databases">
        <title>Andean soil-derived lignocellulolytic bacterial consortium as a source of novel taxa and putative plastic-active enzymes.</title>
        <authorList>
            <person name="Diaz-Garcia L."/>
            <person name="Chuvochina M."/>
            <person name="Feuerriegel G."/>
            <person name="Bunk B."/>
            <person name="Sproer C."/>
            <person name="Streit W.R."/>
            <person name="Rodriguez L.M."/>
            <person name="Overmann J."/>
            <person name="Jimenez D.J."/>
        </authorList>
    </citation>
    <scope>NUCLEOTIDE SEQUENCE</scope>
    <source>
        <strain evidence="4">MAG 7</strain>
    </source>
</reference>
<dbReference type="SMART" id="SM00448">
    <property type="entry name" value="REC"/>
    <property type="match status" value="1"/>
</dbReference>
<dbReference type="Gene3D" id="3.40.50.2300">
    <property type="match status" value="1"/>
</dbReference>
<dbReference type="Pfam" id="PF00072">
    <property type="entry name" value="Response_reg"/>
    <property type="match status" value="1"/>
</dbReference>
<dbReference type="SUPFAM" id="SSF52172">
    <property type="entry name" value="CheY-like"/>
    <property type="match status" value="1"/>
</dbReference>
<dbReference type="GO" id="GO:0000160">
    <property type="term" value="P:phosphorelay signal transduction system"/>
    <property type="evidence" value="ECO:0007669"/>
    <property type="project" value="InterPro"/>
</dbReference>
<dbReference type="PANTHER" id="PTHR44591:SF3">
    <property type="entry name" value="RESPONSE REGULATORY DOMAIN-CONTAINING PROTEIN"/>
    <property type="match status" value="1"/>
</dbReference>
<keyword evidence="1 2" id="KW-0597">Phosphoprotein</keyword>
<evidence type="ECO:0000313" key="5">
    <source>
        <dbReference type="Proteomes" id="UP001220610"/>
    </source>
</evidence>